<comment type="similarity">
    <text evidence="1">Belongs to the polyribonucleotide nucleotidyltransferase family.</text>
</comment>
<dbReference type="InterPro" id="IPR036456">
    <property type="entry name" value="PNPase_PH_RNA-bd_sf"/>
</dbReference>
<keyword evidence="3 9" id="KW-0808">Transferase</keyword>
<dbReference type="InterPro" id="IPR027408">
    <property type="entry name" value="PNPase/RNase_PH_dom_sf"/>
</dbReference>
<keyword evidence="5 7" id="KW-0694">RNA-binding</keyword>
<dbReference type="SUPFAM" id="SSF54791">
    <property type="entry name" value="Eukaryotic type KH-domain (KH-domain type I)"/>
    <property type="match status" value="1"/>
</dbReference>
<dbReference type="PANTHER" id="PTHR11252">
    <property type="entry name" value="POLYRIBONUCLEOTIDE NUCLEOTIDYLTRANSFERASE"/>
    <property type="match status" value="1"/>
</dbReference>
<evidence type="ECO:0000256" key="3">
    <source>
        <dbReference type="ARBA" id="ARBA00022679"/>
    </source>
</evidence>
<dbReference type="PANTHER" id="PTHR11252:SF0">
    <property type="entry name" value="POLYRIBONUCLEOTIDE NUCLEOTIDYLTRANSFERASE 1, MITOCHONDRIAL"/>
    <property type="match status" value="1"/>
</dbReference>
<dbReference type="GO" id="GO:0004654">
    <property type="term" value="F:polyribonucleotide nucleotidyltransferase activity"/>
    <property type="evidence" value="ECO:0007669"/>
    <property type="project" value="UniProtKB-EC"/>
</dbReference>
<evidence type="ECO:0000256" key="7">
    <source>
        <dbReference type="PROSITE-ProRule" id="PRU00117"/>
    </source>
</evidence>
<dbReference type="Gene3D" id="2.40.50.140">
    <property type="entry name" value="Nucleic acid-binding proteins"/>
    <property type="match status" value="1"/>
</dbReference>
<evidence type="ECO:0000259" key="8">
    <source>
        <dbReference type="PROSITE" id="PS50126"/>
    </source>
</evidence>
<dbReference type="SUPFAM" id="SSF46915">
    <property type="entry name" value="Polynucleotide phosphorylase/guanosine pentaphosphate synthase (PNPase/GPSI), domain 3"/>
    <property type="match status" value="1"/>
</dbReference>
<evidence type="ECO:0000256" key="1">
    <source>
        <dbReference type="ARBA" id="ARBA00007404"/>
    </source>
</evidence>
<organism evidence="9 10">
    <name type="scientific">Trichinella pseudospiralis</name>
    <name type="common">Parasitic roundworm</name>
    <dbReference type="NCBI Taxonomy" id="6337"/>
    <lineage>
        <taxon>Eukaryota</taxon>
        <taxon>Metazoa</taxon>
        <taxon>Ecdysozoa</taxon>
        <taxon>Nematoda</taxon>
        <taxon>Enoplea</taxon>
        <taxon>Dorylaimia</taxon>
        <taxon>Trichinellida</taxon>
        <taxon>Trichinellidae</taxon>
        <taxon>Trichinella</taxon>
    </lineage>
</organism>
<evidence type="ECO:0000313" key="9">
    <source>
        <dbReference type="EMBL" id="KRZ28786.1"/>
    </source>
</evidence>
<dbReference type="InterPro" id="IPR012340">
    <property type="entry name" value="NA-bd_OB-fold"/>
</dbReference>
<proteinExistence type="inferred from homology"/>
<dbReference type="GO" id="GO:0000965">
    <property type="term" value="P:mitochondrial RNA 3'-end processing"/>
    <property type="evidence" value="ECO:0007669"/>
    <property type="project" value="TreeGrafter"/>
</dbReference>
<dbReference type="InterPro" id="IPR001247">
    <property type="entry name" value="ExoRNase_PH_dom1"/>
</dbReference>
<dbReference type="PROSITE" id="PS50084">
    <property type="entry name" value="KH_TYPE_1"/>
    <property type="match status" value="1"/>
</dbReference>
<dbReference type="AlphaFoldDB" id="A0A0V1J1F9"/>
<evidence type="ECO:0000256" key="4">
    <source>
        <dbReference type="ARBA" id="ARBA00022695"/>
    </source>
</evidence>
<dbReference type="InterPro" id="IPR003029">
    <property type="entry name" value="S1_domain"/>
</dbReference>
<dbReference type="Gene3D" id="3.30.1370.10">
    <property type="entry name" value="K Homology domain, type 1"/>
    <property type="match status" value="1"/>
</dbReference>
<reference evidence="9 10" key="1">
    <citation type="submission" date="2015-01" db="EMBL/GenBank/DDBJ databases">
        <title>Evolution of Trichinella species and genotypes.</title>
        <authorList>
            <person name="Korhonen P.K."/>
            <person name="Edoardo P."/>
            <person name="Giuseppe L.R."/>
            <person name="Gasser R.B."/>
        </authorList>
    </citation>
    <scope>NUCLEOTIDE SEQUENCE [LARGE SCALE GENOMIC DNA]</scope>
    <source>
        <strain evidence="9">ISS176</strain>
    </source>
</reference>
<dbReference type="Gene3D" id="3.30.230.70">
    <property type="entry name" value="GHMP Kinase, N-terminal domain"/>
    <property type="match status" value="2"/>
</dbReference>
<dbReference type="InterPro" id="IPR036345">
    <property type="entry name" value="ExoRNase_PH_dom2_sf"/>
</dbReference>
<evidence type="ECO:0000256" key="5">
    <source>
        <dbReference type="ARBA" id="ARBA00022884"/>
    </source>
</evidence>
<dbReference type="GO" id="GO:0005739">
    <property type="term" value="C:mitochondrion"/>
    <property type="evidence" value="ECO:0007669"/>
    <property type="project" value="TreeGrafter"/>
</dbReference>
<dbReference type="GO" id="GO:0005829">
    <property type="term" value="C:cytosol"/>
    <property type="evidence" value="ECO:0007669"/>
    <property type="project" value="TreeGrafter"/>
</dbReference>
<dbReference type="InterPro" id="IPR004087">
    <property type="entry name" value="KH_dom"/>
</dbReference>
<evidence type="ECO:0000256" key="2">
    <source>
        <dbReference type="ARBA" id="ARBA00012416"/>
    </source>
</evidence>
<feature type="domain" description="S1 motif" evidence="8">
    <location>
        <begin position="691"/>
        <end position="762"/>
    </location>
</feature>
<dbReference type="InterPro" id="IPR020568">
    <property type="entry name" value="Ribosomal_Su5_D2-typ_SF"/>
</dbReference>
<dbReference type="EMBL" id="JYDV01000148">
    <property type="protein sequence ID" value="KRZ28786.1"/>
    <property type="molecule type" value="Genomic_DNA"/>
</dbReference>
<dbReference type="GO" id="GO:0000958">
    <property type="term" value="P:mitochondrial mRNA catabolic process"/>
    <property type="evidence" value="ECO:0007669"/>
    <property type="project" value="TreeGrafter"/>
</dbReference>
<dbReference type="SUPFAM" id="SSF54211">
    <property type="entry name" value="Ribosomal protein S5 domain 2-like"/>
    <property type="match status" value="2"/>
</dbReference>
<dbReference type="InterPro" id="IPR036612">
    <property type="entry name" value="KH_dom_type_1_sf"/>
</dbReference>
<dbReference type="InterPro" id="IPR015847">
    <property type="entry name" value="ExoRNase_PH_dom2"/>
</dbReference>
<accession>A0A0V1J1F9</accession>
<sequence>MGFFYVVPRHLLVKLAPFSSFLTSSRSVVSVQVDVDSTVPMILETGQLARLADGSAVAKMGATAVMATVVAKSRSVMQPMTFMPLAVDYRSRAAAVGRIPTNFLRREIGASDSEILTARMIDRSLRPAFKRDCYVDCQVSCSLLSLEADATVADVLAVNAASAALACSNVAWNGPVACARVCLVDSRPVLNPSRQQLEMSTMNLVLSVGEDCRIVMVEAGGGGNGSCSLEQLYACCDLAVDSAQRTLVAIKQLSARAGKPKKSLQPIAGQQVDKPWLIDDELTGAIQLYASATLGELLLDKDLDKMAFDERVANLRHETVDNLRQAQCFQEDQLRFFDVAFNDLLKKALRDQVFNTGRRRDGRALDELRPIDCSVDLYPSLHGSALFQRFGSFIPGQTQVMCSLTFDSRQAAFRGDMFSLLNSGGMVKEKKFMFHYNFASFATNELSSARGIGRRELGHGALAEKALRPVVPSDFPFTIRLAADVLESNGSSSMASVCAGSLALMDAGVPTKSSVSGVAIGLMSKQGDKNGNISDYRLLTDIAGIEDFFGDMDFKIAFTSNSEVTAIQLDTKLLGGIDQRIFRQACERGLQANLKVQRKMDACLQKPRATIKPNGPVEEQLVVGASKRSRLLGAGGLNLKRIEARTGVQISQLDETVYSVFAPNKQAMQQARQSLDELLADNVEEQMLEFGAIYETKIVELKDTGLMVELHPSLAPVFVPNSQLDSRRVAHPATLGFQVGQPLMVKYFGRDPVTGQMRLSRKVLQQIGPAGTKKLGIE</sequence>
<comment type="caution">
    <text evidence="9">The sequence shown here is derived from an EMBL/GenBank/DDBJ whole genome shotgun (WGS) entry which is preliminary data.</text>
</comment>
<protein>
    <recommendedName>
        <fullName evidence="2">polyribonucleotide nucleotidyltransferase</fullName>
        <ecNumber evidence="2">2.7.7.8</ecNumber>
    </recommendedName>
    <alternativeName>
        <fullName evidence="6">Polynucleotide phosphorylase 1</fullName>
    </alternativeName>
</protein>
<dbReference type="Pfam" id="PF01138">
    <property type="entry name" value="RNase_PH"/>
    <property type="match status" value="2"/>
</dbReference>
<dbReference type="FunFam" id="2.40.50.140:FF:000113">
    <property type="entry name" value="polyribonucleotide nucleotidyltransferase 1, mitochondrial"/>
    <property type="match status" value="1"/>
</dbReference>
<dbReference type="SMART" id="SM00322">
    <property type="entry name" value="KH"/>
    <property type="match status" value="1"/>
</dbReference>
<dbReference type="SUPFAM" id="SSF50249">
    <property type="entry name" value="Nucleic acid-binding proteins"/>
    <property type="match status" value="1"/>
</dbReference>
<keyword evidence="4" id="KW-0548">Nucleotidyltransferase</keyword>
<dbReference type="GO" id="GO:0003723">
    <property type="term" value="F:RNA binding"/>
    <property type="evidence" value="ECO:0007669"/>
    <property type="project" value="UniProtKB-UniRule"/>
</dbReference>
<dbReference type="Proteomes" id="UP000054826">
    <property type="component" value="Unassembled WGS sequence"/>
</dbReference>
<evidence type="ECO:0000313" key="10">
    <source>
        <dbReference type="Proteomes" id="UP000054826"/>
    </source>
</evidence>
<dbReference type="Pfam" id="PF03725">
    <property type="entry name" value="RNase_PH_C"/>
    <property type="match status" value="1"/>
</dbReference>
<dbReference type="CDD" id="cd09033">
    <property type="entry name" value="KH-I_PNPT1"/>
    <property type="match status" value="1"/>
</dbReference>
<gene>
    <name evidence="9" type="primary">Pnpt1</name>
    <name evidence="9" type="ORF">T4C_9562</name>
</gene>
<dbReference type="PROSITE" id="PS50126">
    <property type="entry name" value="S1"/>
    <property type="match status" value="1"/>
</dbReference>
<name>A0A0V1J1F9_TRIPS</name>
<evidence type="ECO:0000256" key="6">
    <source>
        <dbReference type="ARBA" id="ARBA00031451"/>
    </source>
</evidence>
<dbReference type="SUPFAM" id="SSF55666">
    <property type="entry name" value="Ribonuclease PH domain 2-like"/>
    <property type="match status" value="2"/>
</dbReference>
<dbReference type="EC" id="2.7.7.8" evidence="2"/>
<dbReference type="NCBIfam" id="NF008805">
    <property type="entry name" value="PRK11824.1"/>
    <property type="match status" value="1"/>
</dbReference>
<dbReference type="GO" id="GO:0000175">
    <property type="term" value="F:3'-5'-RNA exonuclease activity"/>
    <property type="evidence" value="ECO:0007669"/>
    <property type="project" value="TreeGrafter"/>
</dbReference>
<dbReference type="NCBIfam" id="TIGR03591">
    <property type="entry name" value="polynuc_phos"/>
    <property type="match status" value="1"/>
</dbReference>
<dbReference type="InterPro" id="IPR012162">
    <property type="entry name" value="PNPase"/>
</dbReference>